<dbReference type="Proteomes" id="UP000472264">
    <property type="component" value="Chromosome 5"/>
</dbReference>
<dbReference type="FunCoup" id="A0A665WWZ8">
    <property type="interactions" value="241"/>
</dbReference>
<dbReference type="Pfam" id="PF06625">
    <property type="entry name" value="DUF1151"/>
    <property type="match status" value="1"/>
</dbReference>
<reference evidence="2" key="3">
    <citation type="submission" date="2025-09" db="UniProtKB">
        <authorList>
            <consortium name="Ensembl"/>
        </authorList>
    </citation>
    <scope>IDENTIFICATION</scope>
</reference>
<reference evidence="2" key="1">
    <citation type="submission" date="2021-04" db="EMBL/GenBank/DDBJ databases">
        <authorList>
            <consortium name="Wellcome Sanger Institute Data Sharing"/>
        </authorList>
    </citation>
    <scope>NUCLEOTIDE SEQUENCE [LARGE SCALE GENOMIC DNA]</scope>
</reference>
<dbReference type="Ensembl" id="ENSENLT00000049774.1">
    <property type="protein sequence ID" value="ENSENLP00000048588.1"/>
    <property type="gene ID" value="ENSENLG00000020489.1"/>
</dbReference>
<evidence type="ECO:0000256" key="1">
    <source>
        <dbReference type="ARBA" id="ARBA00023054"/>
    </source>
</evidence>
<keyword evidence="1" id="KW-0175">Coiled coil</keyword>
<proteinExistence type="predicted"/>
<dbReference type="OMA" id="FCHRRGM"/>
<evidence type="ECO:0000313" key="2">
    <source>
        <dbReference type="Ensembl" id="ENSENLP00000048588.1"/>
    </source>
</evidence>
<organism evidence="2 3">
    <name type="scientific">Echeneis naucrates</name>
    <name type="common">Live sharksucker</name>
    <dbReference type="NCBI Taxonomy" id="173247"/>
    <lineage>
        <taxon>Eukaryota</taxon>
        <taxon>Metazoa</taxon>
        <taxon>Chordata</taxon>
        <taxon>Craniata</taxon>
        <taxon>Vertebrata</taxon>
        <taxon>Euteleostomi</taxon>
        <taxon>Actinopterygii</taxon>
        <taxon>Neopterygii</taxon>
        <taxon>Teleostei</taxon>
        <taxon>Neoteleostei</taxon>
        <taxon>Acanthomorphata</taxon>
        <taxon>Carangaria</taxon>
        <taxon>Carangiformes</taxon>
        <taxon>Echeneidae</taxon>
        <taxon>Echeneis</taxon>
    </lineage>
</organism>
<reference evidence="2" key="2">
    <citation type="submission" date="2025-08" db="UniProtKB">
        <authorList>
            <consortium name="Ensembl"/>
        </authorList>
    </citation>
    <scope>IDENTIFICATION</scope>
</reference>
<accession>A0A665WWZ8</accession>
<dbReference type="InParanoid" id="A0A665WWZ8"/>
<evidence type="ECO:0000313" key="3">
    <source>
        <dbReference type="Proteomes" id="UP000472264"/>
    </source>
</evidence>
<sequence>MEETERFFNITRLLYMENIDNFGDLIKPRKLPNPIMASCQHRALHQELLFCHRRCLLPRVKPELMHVLEHRQRERHEQAELARHPPSDLEVKLRMRQQRIQCELEEKRREENLRNTPEFVRVRGTLKHLQEHNVLSNCTFEHQESMALLYKVKLLYFVVLLKGGVRK</sequence>
<dbReference type="InterPro" id="IPR009533">
    <property type="entry name" value="FAM107"/>
</dbReference>
<name>A0A665WWZ8_ECHNA</name>
<protein>
    <submittedName>
        <fullName evidence="2">Si:ch211-160o17.6</fullName>
    </submittedName>
</protein>
<dbReference type="PANTHER" id="PTHR16768">
    <property type="entry name" value="DOWN REGULATED IN RENAL CARCINOMA 1/TU3A"/>
    <property type="match status" value="1"/>
</dbReference>
<dbReference type="PANTHER" id="PTHR16768:SF7">
    <property type="entry name" value="PROTEIN FAM107B-LIKE"/>
    <property type="match status" value="1"/>
</dbReference>
<dbReference type="AlphaFoldDB" id="A0A665WWZ8"/>
<keyword evidence="3" id="KW-1185">Reference proteome</keyword>